<keyword evidence="3" id="KW-1185">Reference proteome</keyword>
<name>A0A7W7CDL8_9PSEU</name>
<comment type="caution">
    <text evidence="2">The sequence shown here is derived from an EMBL/GenBank/DDBJ whole genome shotgun (WGS) entry which is preliminary data.</text>
</comment>
<dbReference type="Proteomes" id="UP000533598">
    <property type="component" value="Unassembled WGS sequence"/>
</dbReference>
<dbReference type="AlphaFoldDB" id="A0A7W7CDL8"/>
<dbReference type="InterPro" id="IPR036237">
    <property type="entry name" value="Xyl_isomerase-like_sf"/>
</dbReference>
<dbReference type="PANTHER" id="PTHR12110">
    <property type="entry name" value="HYDROXYPYRUVATE ISOMERASE"/>
    <property type="match status" value="1"/>
</dbReference>
<dbReference type="SUPFAM" id="SSF51658">
    <property type="entry name" value="Xylose isomerase-like"/>
    <property type="match status" value="1"/>
</dbReference>
<dbReference type="GO" id="GO:0016853">
    <property type="term" value="F:isomerase activity"/>
    <property type="evidence" value="ECO:0007669"/>
    <property type="project" value="UniProtKB-KW"/>
</dbReference>
<reference evidence="2 3" key="1">
    <citation type="submission" date="2020-08" db="EMBL/GenBank/DDBJ databases">
        <title>Sequencing the genomes of 1000 actinobacteria strains.</title>
        <authorList>
            <person name="Klenk H.-P."/>
        </authorList>
    </citation>
    <scope>NUCLEOTIDE SEQUENCE [LARGE SCALE GENOMIC DNA]</scope>
    <source>
        <strain evidence="2 3">DSM 44230</strain>
    </source>
</reference>
<sequence>MNRLSMNQMTVRSLTVPQLLDACQRHGVPAVGLWRDPVQTNGVTKTAHQVRESGLQVTSLCRGGFLTNPANQPEALADNRRAIDEAAELGAQSLVLVVGGLFDRDLPAARTRVADAVAQLAPYAAERDVILALEPMHPVFCADRGVLSTLKQALDMVEAIGSPAVRVVVDTVHVWWDPEVEVQIARAGERIALYQVCDWITPLPADVLAGRGIPGQGHIDFGVLGECVAAAGYSGFAEVEVFHEEVWAADPEEVFARVIRAHRELVLPGLERHLSG</sequence>
<proteinExistence type="predicted"/>
<gene>
    <name evidence="2" type="ORF">HNR67_003717</name>
</gene>
<accession>A0A7W7CDL8</accession>
<dbReference type="InterPro" id="IPR050312">
    <property type="entry name" value="IolE/XylAMocC-like"/>
</dbReference>
<evidence type="ECO:0000313" key="3">
    <source>
        <dbReference type="Proteomes" id="UP000533598"/>
    </source>
</evidence>
<dbReference type="EMBL" id="JACHMH010000001">
    <property type="protein sequence ID" value="MBB4677599.1"/>
    <property type="molecule type" value="Genomic_DNA"/>
</dbReference>
<evidence type="ECO:0000259" key="1">
    <source>
        <dbReference type="Pfam" id="PF01261"/>
    </source>
</evidence>
<dbReference type="PANTHER" id="PTHR12110:SF52">
    <property type="entry name" value="XYLOSE ISOMERASE"/>
    <property type="match status" value="1"/>
</dbReference>
<dbReference type="Pfam" id="PF01261">
    <property type="entry name" value="AP_endonuc_2"/>
    <property type="match status" value="1"/>
</dbReference>
<feature type="domain" description="Xylose isomerase-like TIM barrel" evidence="1">
    <location>
        <begin position="20"/>
        <end position="261"/>
    </location>
</feature>
<dbReference type="Gene3D" id="3.20.20.150">
    <property type="entry name" value="Divalent-metal-dependent TIM barrel enzymes"/>
    <property type="match status" value="1"/>
</dbReference>
<dbReference type="RefSeq" id="WP_312987559.1">
    <property type="nucleotide sequence ID" value="NZ_BAAAUI010000023.1"/>
</dbReference>
<organism evidence="2 3">
    <name type="scientific">Crossiella cryophila</name>
    <dbReference type="NCBI Taxonomy" id="43355"/>
    <lineage>
        <taxon>Bacteria</taxon>
        <taxon>Bacillati</taxon>
        <taxon>Actinomycetota</taxon>
        <taxon>Actinomycetes</taxon>
        <taxon>Pseudonocardiales</taxon>
        <taxon>Pseudonocardiaceae</taxon>
        <taxon>Crossiella</taxon>
    </lineage>
</organism>
<protein>
    <submittedName>
        <fullName evidence="2">Sugar phosphate isomerase/epimerase</fullName>
    </submittedName>
</protein>
<keyword evidence="2" id="KW-0413">Isomerase</keyword>
<evidence type="ECO:0000313" key="2">
    <source>
        <dbReference type="EMBL" id="MBB4677599.1"/>
    </source>
</evidence>
<dbReference type="InterPro" id="IPR013022">
    <property type="entry name" value="Xyl_isomerase-like_TIM-brl"/>
</dbReference>